<dbReference type="RefSeq" id="WP_179716262.1">
    <property type="nucleotide sequence ID" value="NZ_JACBZT010000001.1"/>
</dbReference>
<accession>A0A853CH69</accession>
<sequence length="52" mass="5647">MSSPNDDDLRERAREHVEELPAETALGNPDPAGGSQEDPKAYDEEHAGKEGQ</sequence>
<proteinExistence type="predicted"/>
<dbReference type="AlphaFoldDB" id="A0A853CH69"/>
<dbReference type="Proteomes" id="UP000541969">
    <property type="component" value="Unassembled WGS sequence"/>
</dbReference>
<name>A0A853CH69_9ACTN</name>
<evidence type="ECO:0000313" key="3">
    <source>
        <dbReference type="Proteomes" id="UP000541969"/>
    </source>
</evidence>
<keyword evidence="3" id="KW-1185">Reference proteome</keyword>
<dbReference type="EMBL" id="JACBZT010000001">
    <property type="protein sequence ID" value="NYJ05638.1"/>
    <property type="molecule type" value="Genomic_DNA"/>
</dbReference>
<feature type="compositionally biased region" description="Basic and acidic residues" evidence="1">
    <location>
        <begin position="37"/>
        <end position="52"/>
    </location>
</feature>
<feature type="compositionally biased region" description="Basic and acidic residues" evidence="1">
    <location>
        <begin position="7"/>
        <end position="19"/>
    </location>
</feature>
<gene>
    <name evidence="2" type="ORF">GGQ55_001916</name>
</gene>
<reference evidence="2 3" key="1">
    <citation type="submission" date="2020-07" db="EMBL/GenBank/DDBJ databases">
        <title>Sequencing the genomes of 1000 actinobacteria strains.</title>
        <authorList>
            <person name="Klenk H.-P."/>
        </authorList>
    </citation>
    <scope>NUCLEOTIDE SEQUENCE [LARGE SCALE GENOMIC DNA]</scope>
    <source>
        <strain evidence="2 3">DSM 104001</strain>
    </source>
</reference>
<organism evidence="2 3">
    <name type="scientific">Petropleomorpha daqingensis</name>
    <dbReference type="NCBI Taxonomy" id="2026353"/>
    <lineage>
        <taxon>Bacteria</taxon>
        <taxon>Bacillati</taxon>
        <taxon>Actinomycetota</taxon>
        <taxon>Actinomycetes</taxon>
        <taxon>Geodermatophilales</taxon>
        <taxon>Geodermatophilaceae</taxon>
        <taxon>Petropleomorpha</taxon>
    </lineage>
</organism>
<feature type="region of interest" description="Disordered" evidence="1">
    <location>
        <begin position="1"/>
        <end position="52"/>
    </location>
</feature>
<evidence type="ECO:0000256" key="1">
    <source>
        <dbReference type="SAM" id="MobiDB-lite"/>
    </source>
</evidence>
<protein>
    <submittedName>
        <fullName evidence="2">Uncharacterized protein</fullName>
    </submittedName>
</protein>
<evidence type="ECO:0000313" key="2">
    <source>
        <dbReference type="EMBL" id="NYJ05638.1"/>
    </source>
</evidence>
<comment type="caution">
    <text evidence="2">The sequence shown here is derived from an EMBL/GenBank/DDBJ whole genome shotgun (WGS) entry which is preliminary data.</text>
</comment>